<comment type="caution">
    <text evidence="2">The sequence shown here is derived from an EMBL/GenBank/DDBJ whole genome shotgun (WGS) entry which is preliminary data.</text>
</comment>
<evidence type="ECO:0000313" key="3">
    <source>
        <dbReference type="Proteomes" id="UP000214747"/>
    </source>
</evidence>
<feature type="transmembrane region" description="Helical" evidence="1">
    <location>
        <begin position="48"/>
        <end position="68"/>
    </location>
</feature>
<dbReference type="AlphaFoldDB" id="A0A225SWG3"/>
<dbReference type="InterPro" id="IPR057700">
    <property type="entry name" value="DUF7940"/>
</dbReference>
<name>A0A225SWG3_9BURK</name>
<sequence length="84" mass="8950">MDEMKIQLVDDKSVIHRRWSVQLAKIGAAGMIGWGALTTAGLGSTLPIWVAQTVAGVILVCICGSAYLKQPEQSEKEGDDGQAH</sequence>
<protein>
    <submittedName>
        <fullName evidence="2">Uncharacterized protein</fullName>
    </submittedName>
</protein>
<keyword evidence="1" id="KW-0812">Transmembrane</keyword>
<dbReference type="Proteomes" id="UP000214747">
    <property type="component" value="Unassembled WGS sequence"/>
</dbReference>
<dbReference type="Pfam" id="PF25612">
    <property type="entry name" value="DUF7940"/>
    <property type="match status" value="1"/>
</dbReference>
<dbReference type="EMBL" id="NJGV01000006">
    <property type="protein sequence ID" value="OWY35309.1"/>
    <property type="molecule type" value="Genomic_DNA"/>
</dbReference>
<evidence type="ECO:0000313" key="2">
    <source>
        <dbReference type="EMBL" id="OWY35309.1"/>
    </source>
</evidence>
<organism evidence="2 3">
    <name type="scientific">Herbaspirillum aquaticum</name>
    <dbReference type="NCBI Taxonomy" id="568783"/>
    <lineage>
        <taxon>Bacteria</taxon>
        <taxon>Pseudomonadati</taxon>
        <taxon>Pseudomonadota</taxon>
        <taxon>Betaproteobacteria</taxon>
        <taxon>Burkholderiales</taxon>
        <taxon>Oxalobacteraceae</taxon>
        <taxon>Herbaspirillum</taxon>
    </lineage>
</organism>
<gene>
    <name evidence="2" type="ORF">CEJ45_08530</name>
</gene>
<accession>A0A225SWG3</accession>
<keyword evidence="1" id="KW-1133">Transmembrane helix</keyword>
<reference evidence="2 3" key="1">
    <citation type="journal article" date="2010" name="Int. J. Syst. Evol. Microbiol.">
        <title>Reclassification of Herbaspirillum putei as a later heterotypic synonym of Herbaspirillum huttiense, with the description of H. huttiense subsp. huttiense subsp. nov. and H. huttiense subsp. putei subsp. nov., comb. nov., and description of Herbaspirillum aquaticum sp. nov.</title>
        <authorList>
            <person name="Dobritsa A.P."/>
            <person name="Reddy M.C."/>
            <person name="Samadpour M."/>
        </authorList>
    </citation>
    <scope>NUCLEOTIDE SEQUENCE [LARGE SCALE GENOMIC DNA]</scope>
    <source>
        <strain evidence="2 3">IEH 4430</strain>
    </source>
</reference>
<feature type="transmembrane region" description="Helical" evidence="1">
    <location>
        <begin position="21"/>
        <end position="42"/>
    </location>
</feature>
<evidence type="ECO:0000256" key="1">
    <source>
        <dbReference type="SAM" id="Phobius"/>
    </source>
</evidence>
<keyword evidence="1" id="KW-0472">Membrane</keyword>
<keyword evidence="3" id="KW-1185">Reference proteome</keyword>
<proteinExistence type="predicted"/>